<dbReference type="PANTHER" id="PTHR31672:SF11">
    <property type="entry name" value="F-BOX PROTEIN CPR1-LIKE ISOFORM X2"/>
    <property type="match status" value="1"/>
</dbReference>
<dbReference type="Pfam" id="PF08268">
    <property type="entry name" value="FBA_3"/>
    <property type="match status" value="1"/>
</dbReference>
<dbReference type="PANTHER" id="PTHR31672">
    <property type="entry name" value="BNACNNG10540D PROTEIN"/>
    <property type="match status" value="1"/>
</dbReference>
<dbReference type="AlphaFoldDB" id="A0ABD1TLG7"/>
<sequence>MNTKLVAVKGAGLLRLVEERIQRELEQERKKKQESLFIVPYLPKDCISKILVQLPLESLQKSRFVCKAWYGIVNSPVFIGGHLQRSDTGLIFLAPVTKDHRHPHPFSSDVKTVDPPVKPNTFSVESKVLHMQSVPICHWPHINPSSLFYVMFMEIKDGKSTIKEYNETCIGKIRATCNGLILLENRMKKEGLVVMNPVTRELMTIPLGTQSSPHHESYGLVFCHRSSNYKVVHLFQDESQYIGCEIINIGSGCWRVTDGPSFGLFGWLGYEPVFAMEALHWLPLINHSDYIVSLLVDDEKFKKIPLPKSGEIHDRIVSMSGFLGFVTHEDMNQIDVWILRGLDCEVWQKHYTIGMDCTKNMVPLYCSRINGEIIFKKKDYDLYAYDCSSHIMSKIEVKKGCFPFNGCYLPHVNSLVSWRIPVKR</sequence>
<accession>A0ABD1TLG7</accession>
<dbReference type="SUPFAM" id="SSF81383">
    <property type="entry name" value="F-box domain"/>
    <property type="match status" value="1"/>
</dbReference>
<dbReference type="InterPro" id="IPR050796">
    <property type="entry name" value="SCF_F-box_component"/>
</dbReference>
<evidence type="ECO:0000259" key="1">
    <source>
        <dbReference type="SMART" id="SM00256"/>
    </source>
</evidence>
<dbReference type="InterPro" id="IPR036047">
    <property type="entry name" value="F-box-like_dom_sf"/>
</dbReference>
<comment type="caution">
    <text evidence="2">The sequence shown here is derived from an EMBL/GenBank/DDBJ whole genome shotgun (WGS) entry which is preliminary data.</text>
</comment>
<dbReference type="InterPro" id="IPR017451">
    <property type="entry name" value="F-box-assoc_interact_dom"/>
</dbReference>
<organism evidence="2 3">
    <name type="scientific">Abeliophyllum distichum</name>
    <dbReference type="NCBI Taxonomy" id="126358"/>
    <lineage>
        <taxon>Eukaryota</taxon>
        <taxon>Viridiplantae</taxon>
        <taxon>Streptophyta</taxon>
        <taxon>Embryophyta</taxon>
        <taxon>Tracheophyta</taxon>
        <taxon>Spermatophyta</taxon>
        <taxon>Magnoliopsida</taxon>
        <taxon>eudicotyledons</taxon>
        <taxon>Gunneridae</taxon>
        <taxon>Pentapetalae</taxon>
        <taxon>asterids</taxon>
        <taxon>lamiids</taxon>
        <taxon>Lamiales</taxon>
        <taxon>Oleaceae</taxon>
        <taxon>Forsythieae</taxon>
        <taxon>Abeliophyllum</taxon>
    </lineage>
</organism>
<dbReference type="Gene3D" id="1.20.1280.50">
    <property type="match status" value="1"/>
</dbReference>
<feature type="domain" description="F-box" evidence="1">
    <location>
        <begin position="42"/>
        <end position="82"/>
    </location>
</feature>
<dbReference type="EMBL" id="JBFOLK010000005">
    <property type="protein sequence ID" value="KAL2513290.1"/>
    <property type="molecule type" value="Genomic_DNA"/>
</dbReference>
<gene>
    <name evidence="2" type="ORF">Adt_18890</name>
</gene>
<evidence type="ECO:0000313" key="3">
    <source>
        <dbReference type="Proteomes" id="UP001604336"/>
    </source>
</evidence>
<proteinExistence type="predicted"/>
<dbReference type="Proteomes" id="UP001604336">
    <property type="component" value="Unassembled WGS sequence"/>
</dbReference>
<reference evidence="3" key="1">
    <citation type="submission" date="2024-07" db="EMBL/GenBank/DDBJ databases">
        <title>Two chromosome-level genome assemblies of Korean endemic species Abeliophyllum distichum and Forsythia ovata (Oleaceae).</title>
        <authorList>
            <person name="Jang H."/>
        </authorList>
    </citation>
    <scope>NUCLEOTIDE SEQUENCE [LARGE SCALE GENOMIC DNA]</scope>
</reference>
<protein>
    <submittedName>
        <fullName evidence="2">F-box/kelch-repeat protein-like</fullName>
    </submittedName>
</protein>
<dbReference type="InterPro" id="IPR001810">
    <property type="entry name" value="F-box_dom"/>
</dbReference>
<dbReference type="NCBIfam" id="TIGR01640">
    <property type="entry name" value="F_box_assoc_1"/>
    <property type="match status" value="1"/>
</dbReference>
<name>A0ABD1TLG7_9LAMI</name>
<dbReference type="SMART" id="SM00256">
    <property type="entry name" value="FBOX"/>
    <property type="match status" value="1"/>
</dbReference>
<keyword evidence="3" id="KW-1185">Reference proteome</keyword>
<dbReference type="Pfam" id="PF00646">
    <property type="entry name" value="F-box"/>
    <property type="match status" value="1"/>
</dbReference>
<evidence type="ECO:0000313" key="2">
    <source>
        <dbReference type="EMBL" id="KAL2513290.1"/>
    </source>
</evidence>
<dbReference type="InterPro" id="IPR013187">
    <property type="entry name" value="F-box-assoc_dom_typ3"/>
</dbReference>